<name>A0A1E3AQJ8_9FIRM</name>
<comment type="caution">
    <text evidence="1">The sequence shown here is derived from an EMBL/GenBank/DDBJ whole genome shotgun (WGS) entry which is preliminary data.</text>
</comment>
<evidence type="ECO:0000313" key="1">
    <source>
        <dbReference type="EMBL" id="ODM11015.1"/>
    </source>
</evidence>
<accession>A0A1E3AQJ8</accession>
<reference evidence="1 2" key="1">
    <citation type="submission" date="2016-07" db="EMBL/GenBank/DDBJ databases">
        <title>Characterization of isolates of Eisenbergiella tayi derived from blood cultures, using whole genome sequencing.</title>
        <authorList>
            <person name="Burdz T."/>
            <person name="Wiebe D."/>
            <person name="Huynh C."/>
            <person name="Bernard K."/>
        </authorList>
    </citation>
    <scope>NUCLEOTIDE SEQUENCE [LARGE SCALE GENOMIC DNA]</scope>
    <source>
        <strain evidence="1 2">NML 120489</strain>
    </source>
</reference>
<dbReference type="AlphaFoldDB" id="A0A1E3AQJ8"/>
<protein>
    <submittedName>
        <fullName evidence="1">Uncharacterized protein</fullName>
    </submittedName>
</protein>
<sequence length="180" mass="21031">MKYFLLETDKKISQLPQIVQLHDKIDVRDIHRESAYKIAHRQLLTVKGDTDTFYPDVISTPVFLLSQGAKRVVEMYEPRTVWRETVLLDRENEKVSRYFLPFFEEVDCLSKHTVFNLNRSLLKEIVLDGKKVRGHAIFRIAGVEKAYIVGNLDVVESMLKRGLRGIGLTELQVIWREKDE</sequence>
<proteinExistence type="predicted"/>
<evidence type="ECO:0000313" key="2">
    <source>
        <dbReference type="Proteomes" id="UP000095003"/>
    </source>
</evidence>
<dbReference type="Proteomes" id="UP000095003">
    <property type="component" value="Unassembled WGS sequence"/>
</dbReference>
<dbReference type="RefSeq" id="WP_069157712.1">
    <property type="nucleotide sequence ID" value="NZ_JAYAZY010000013.1"/>
</dbReference>
<dbReference type="EMBL" id="MCGI01000003">
    <property type="protein sequence ID" value="ODM11015.1"/>
    <property type="molecule type" value="Genomic_DNA"/>
</dbReference>
<gene>
    <name evidence="1" type="ORF">BEH84_03444</name>
</gene>
<organism evidence="1 2">
    <name type="scientific">Eisenbergiella tayi</name>
    <dbReference type="NCBI Taxonomy" id="1432052"/>
    <lineage>
        <taxon>Bacteria</taxon>
        <taxon>Bacillati</taxon>
        <taxon>Bacillota</taxon>
        <taxon>Clostridia</taxon>
        <taxon>Lachnospirales</taxon>
        <taxon>Lachnospiraceae</taxon>
        <taxon>Eisenbergiella</taxon>
    </lineage>
</organism>
<dbReference type="PATRIC" id="fig|1432052.3.peg.3821"/>